<keyword evidence="3" id="KW-0808">Transferase</keyword>
<accession>A0A1I4EFL6</accession>
<dbReference type="Gene3D" id="1.10.510.10">
    <property type="entry name" value="Transferase(Phosphotransferase) domain 1"/>
    <property type="match status" value="1"/>
</dbReference>
<name>A0A1I4EFL6_9PROT</name>
<evidence type="ECO:0000313" key="3">
    <source>
        <dbReference type="EMBL" id="SFL04565.1"/>
    </source>
</evidence>
<dbReference type="Proteomes" id="UP000199473">
    <property type="component" value="Unassembled WGS sequence"/>
</dbReference>
<reference evidence="3 4" key="1">
    <citation type="submission" date="2016-10" db="EMBL/GenBank/DDBJ databases">
        <authorList>
            <person name="de Groot N.N."/>
        </authorList>
    </citation>
    <scope>NUCLEOTIDE SEQUENCE [LARGE SCALE GENOMIC DNA]</scope>
    <source>
        <strain evidence="3 4">DSM 19981</strain>
    </source>
</reference>
<organism evidence="3 4">
    <name type="scientific">Falsiroseomonas stagni DSM 19981</name>
    <dbReference type="NCBI Taxonomy" id="1123062"/>
    <lineage>
        <taxon>Bacteria</taxon>
        <taxon>Pseudomonadati</taxon>
        <taxon>Pseudomonadota</taxon>
        <taxon>Alphaproteobacteria</taxon>
        <taxon>Acetobacterales</taxon>
        <taxon>Roseomonadaceae</taxon>
        <taxon>Falsiroseomonas</taxon>
    </lineage>
</organism>
<evidence type="ECO:0000313" key="4">
    <source>
        <dbReference type="Proteomes" id="UP000199473"/>
    </source>
</evidence>
<dbReference type="Pfam" id="PF01636">
    <property type="entry name" value="APH"/>
    <property type="match status" value="1"/>
</dbReference>
<dbReference type="RefSeq" id="WP_092962854.1">
    <property type="nucleotide sequence ID" value="NZ_FOSQ01000016.1"/>
</dbReference>
<dbReference type="InterPro" id="IPR011009">
    <property type="entry name" value="Kinase-like_dom_sf"/>
</dbReference>
<gene>
    <name evidence="3" type="ORF">SAMN02745775_11622</name>
</gene>
<evidence type="ECO:0000256" key="1">
    <source>
        <dbReference type="SAM" id="MobiDB-lite"/>
    </source>
</evidence>
<keyword evidence="4" id="KW-1185">Reference proteome</keyword>
<proteinExistence type="predicted"/>
<dbReference type="GO" id="GO:0016740">
    <property type="term" value="F:transferase activity"/>
    <property type="evidence" value="ECO:0007669"/>
    <property type="project" value="UniProtKB-KW"/>
</dbReference>
<dbReference type="SUPFAM" id="SSF56112">
    <property type="entry name" value="Protein kinase-like (PK-like)"/>
    <property type="match status" value="1"/>
</dbReference>
<feature type="domain" description="Aminoglycoside phosphotransferase" evidence="2">
    <location>
        <begin position="279"/>
        <end position="343"/>
    </location>
</feature>
<sequence>MTGDSQATSVAAPHGAPPASHRALRAALEALEAGRREEARAVLAPLVAPLLQPGCDDALADHAALVALAEQYNASLDWAAGQLVYQVLVAAGHAGFADRRDWLAKRVAVQKKFLAHFEGETSLARLGRVLGPRLGGEVRGIATTRMRPGMVAMALYRHEVTLEGRSRPVVLVEKTFGESKSEVEKLTLQDLLFTTVPPQRLFAPAYYGMLRNGPFGSSFHAMIPGETLPVSRWERTWRELMYHYWSEPPHPRLATGKYLMHQIMGDLRYVASGGLRPAVRAHLGDRLRADGAASAAAARMAAIEAALAPLPLFVLHDDLHAGNILADEQGTPSVIDWDRWWLAPIGAGWPVPFSPEEGGAMSLDRITWARPLPAGVGTSQMMLAAALSAWQLATRHEHPQAAACYLERALAWEG</sequence>
<dbReference type="AlphaFoldDB" id="A0A1I4EFL6"/>
<dbReference type="EMBL" id="FOSQ01000016">
    <property type="protein sequence ID" value="SFL04565.1"/>
    <property type="molecule type" value="Genomic_DNA"/>
</dbReference>
<protein>
    <submittedName>
        <fullName evidence="3">Phosphotransferase enzyme family protein</fullName>
    </submittedName>
</protein>
<dbReference type="InterPro" id="IPR002575">
    <property type="entry name" value="Aminoglycoside_PTrfase"/>
</dbReference>
<feature type="region of interest" description="Disordered" evidence="1">
    <location>
        <begin position="1"/>
        <end position="21"/>
    </location>
</feature>
<dbReference type="STRING" id="1123062.SAMN02745775_11622"/>
<evidence type="ECO:0000259" key="2">
    <source>
        <dbReference type="Pfam" id="PF01636"/>
    </source>
</evidence>
<dbReference type="OrthoDB" id="241498at2"/>